<dbReference type="GO" id="GO:0016628">
    <property type="term" value="F:oxidoreductase activity, acting on the CH-CH group of donors, NAD or NADP as acceptor"/>
    <property type="evidence" value="ECO:0007669"/>
    <property type="project" value="InterPro"/>
</dbReference>
<sequence length="186" mass="19170">MDVLKDEHPTDQDECCAAAGPIARPAENSASNTARPAASRARSAIRSTSWRSAGGSGAPTDSRAAAARPSSRAPGGEHLEAAIDAMRVGGRIALVGAISGYHAGAPAAGPRNYFQLAGKEITMRGLLSGRYFDRFGEYIGKAAGRLADGCLHAESTVERGIERAPEALIGVLNGANTGKMLVRLGD</sequence>
<evidence type="ECO:0000256" key="1">
    <source>
        <dbReference type="SAM" id="MobiDB-lite"/>
    </source>
</evidence>
<dbReference type="PANTHER" id="PTHR43205:SF7">
    <property type="entry name" value="PROSTAGLANDIN REDUCTASE 1"/>
    <property type="match status" value="1"/>
</dbReference>
<dbReference type="Gene3D" id="3.90.180.10">
    <property type="entry name" value="Medium-chain alcohol dehydrogenases, catalytic domain"/>
    <property type="match status" value="1"/>
</dbReference>
<dbReference type="SUPFAM" id="SSF51735">
    <property type="entry name" value="NAD(P)-binding Rossmann-fold domains"/>
    <property type="match status" value="1"/>
</dbReference>
<feature type="region of interest" description="Disordered" evidence="1">
    <location>
        <begin position="1"/>
        <end position="76"/>
    </location>
</feature>
<feature type="compositionally biased region" description="Low complexity" evidence="1">
    <location>
        <begin position="29"/>
        <end position="74"/>
    </location>
</feature>
<dbReference type="InterPro" id="IPR045010">
    <property type="entry name" value="MDR_fam"/>
</dbReference>
<dbReference type="InterPro" id="IPR036291">
    <property type="entry name" value="NAD(P)-bd_dom_sf"/>
</dbReference>
<gene>
    <name evidence="2" type="ORF">SAMN05216215_107324</name>
</gene>
<evidence type="ECO:0000313" key="3">
    <source>
        <dbReference type="Proteomes" id="UP000199529"/>
    </source>
</evidence>
<reference evidence="3" key="1">
    <citation type="submission" date="2016-10" db="EMBL/GenBank/DDBJ databases">
        <authorList>
            <person name="Varghese N."/>
            <person name="Submissions S."/>
        </authorList>
    </citation>
    <scope>NUCLEOTIDE SEQUENCE [LARGE SCALE GENOMIC DNA]</scope>
    <source>
        <strain evidence="3">CGMCC 4.3530</strain>
    </source>
</reference>
<accession>A0A1H3T156</accession>
<evidence type="ECO:0008006" key="4">
    <source>
        <dbReference type="Google" id="ProtNLM"/>
    </source>
</evidence>
<dbReference type="AlphaFoldDB" id="A0A1H3T156"/>
<protein>
    <recommendedName>
        <fullName evidence="4">Zinc-binding dehydrogenase</fullName>
    </recommendedName>
</protein>
<dbReference type="STRING" id="418495.SAMN05216215_107324"/>
<dbReference type="Proteomes" id="UP000199529">
    <property type="component" value="Unassembled WGS sequence"/>
</dbReference>
<proteinExistence type="predicted"/>
<dbReference type="Gene3D" id="3.40.50.720">
    <property type="entry name" value="NAD(P)-binding Rossmann-like Domain"/>
    <property type="match status" value="1"/>
</dbReference>
<keyword evidence="3" id="KW-1185">Reference proteome</keyword>
<dbReference type="PANTHER" id="PTHR43205">
    <property type="entry name" value="PROSTAGLANDIN REDUCTASE"/>
    <property type="match status" value="1"/>
</dbReference>
<name>A0A1H3T156_9PSEU</name>
<evidence type="ECO:0000313" key="2">
    <source>
        <dbReference type="EMBL" id="SDZ43561.1"/>
    </source>
</evidence>
<feature type="compositionally biased region" description="Basic and acidic residues" evidence="1">
    <location>
        <begin position="1"/>
        <end position="11"/>
    </location>
</feature>
<dbReference type="EMBL" id="FNOK01000073">
    <property type="protein sequence ID" value="SDZ43561.1"/>
    <property type="molecule type" value="Genomic_DNA"/>
</dbReference>
<organism evidence="2 3">
    <name type="scientific">Saccharopolyspora shandongensis</name>
    <dbReference type="NCBI Taxonomy" id="418495"/>
    <lineage>
        <taxon>Bacteria</taxon>
        <taxon>Bacillati</taxon>
        <taxon>Actinomycetota</taxon>
        <taxon>Actinomycetes</taxon>
        <taxon>Pseudonocardiales</taxon>
        <taxon>Pseudonocardiaceae</taxon>
        <taxon>Saccharopolyspora</taxon>
    </lineage>
</organism>